<protein>
    <submittedName>
        <fullName evidence="1">Uncharacterized protein</fullName>
    </submittedName>
</protein>
<gene>
    <name evidence="1" type="ORF">LVIROSA_LOCUS29398</name>
</gene>
<accession>A0AAU9P1C6</accession>
<keyword evidence="2" id="KW-1185">Reference proteome</keyword>
<evidence type="ECO:0000313" key="1">
    <source>
        <dbReference type="EMBL" id="CAH1443490.1"/>
    </source>
</evidence>
<comment type="caution">
    <text evidence="1">The sequence shown here is derived from an EMBL/GenBank/DDBJ whole genome shotgun (WGS) entry which is preliminary data.</text>
</comment>
<proteinExistence type="predicted"/>
<organism evidence="1 2">
    <name type="scientific">Lactuca virosa</name>
    <dbReference type="NCBI Taxonomy" id="75947"/>
    <lineage>
        <taxon>Eukaryota</taxon>
        <taxon>Viridiplantae</taxon>
        <taxon>Streptophyta</taxon>
        <taxon>Embryophyta</taxon>
        <taxon>Tracheophyta</taxon>
        <taxon>Spermatophyta</taxon>
        <taxon>Magnoliopsida</taxon>
        <taxon>eudicotyledons</taxon>
        <taxon>Gunneridae</taxon>
        <taxon>Pentapetalae</taxon>
        <taxon>asterids</taxon>
        <taxon>campanulids</taxon>
        <taxon>Asterales</taxon>
        <taxon>Asteraceae</taxon>
        <taxon>Cichorioideae</taxon>
        <taxon>Cichorieae</taxon>
        <taxon>Lactucinae</taxon>
        <taxon>Lactuca</taxon>
    </lineage>
</organism>
<reference evidence="1 2" key="1">
    <citation type="submission" date="2022-01" db="EMBL/GenBank/DDBJ databases">
        <authorList>
            <person name="Xiong W."/>
            <person name="Schranz E."/>
        </authorList>
    </citation>
    <scope>NUCLEOTIDE SEQUENCE [LARGE SCALE GENOMIC DNA]</scope>
</reference>
<name>A0AAU9P1C6_9ASTR</name>
<dbReference type="AlphaFoldDB" id="A0AAU9P1C6"/>
<dbReference type="Proteomes" id="UP001157418">
    <property type="component" value="Unassembled WGS sequence"/>
</dbReference>
<evidence type="ECO:0000313" key="2">
    <source>
        <dbReference type="Proteomes" id="UP001157418"/>
    </source>
</evidence>
<dbReference type="EMBL" id="CAKMRJ010005467">
    <property type="protein sequence ID" value="CAH1443490.1"/>
    <property type="molecule type" value="Genomic_DNA"/>
</dbReference>
<sequence>MGKGPGLYPDMGKKTEVIHQNFICRLEDDVVSVCDNSQTVHEPKLKVEKHEFCFDVFLDQKVTNDEVNERGILARTQYYYGVLIDYGANKLLIYQLQTVERLY</sequence>